<comment type="subunit">
    <text evidence="1">F-type ATPases have 2 components, CF(1) - the catalytic core - and CF(0) - the membrane proton channel. CF(1) and CF(0) have multiple subunits.</text>
</comment>
<keyword evidence="1" id="KW-0999">Mitochondrion inner membrane</keyword>
<dbReference type="GeneTree" id="ENSGT00390000001958"/>
<name>A0A2K6P1D2_RHIRO</name>
<comment type="function">
    <text evidence="1">Subunit b, of the mitochondrial membrane ATP synthase complex (F(1)F(0) ATP synthase or Complex V) that produces ATP from ADP in the presence of a proton gradient across the membrane which is generated by electron transport complexes of the respiratory chain. ATP synthase complex consist of a soluble F(1) head domain - the catalytic core - and a membrane F(1) domain - the membrane proton channel. These two domains are linked by a central stalk rotating inside the F(1) region and a stationary peripheral stalk. During catalysis, ATP synthesis in the catalytic domain of F(1) is coupled via a rotary mechanism of the central stalk subunits to proton translocation. In vivo, can only synthesize ATP although its ATP hydrolase activity can be activated artificially in vitro. Part of the complex F(0) domain. Part of the complex F(0) domain and the peripheric stalk, which acts as a stator to hold the catalytic alpha(3)beta(3) subcomplex and subunit a/ATP6 static relative to the rotary elements.</text>
</comment>
<keyword evidence="1" id="KW-0472">Membrane</keyword>
<sequence>MLSRVVLSAAATAAPSLKNAAFLGPGVLQATRTFHTGQPHLAPVPPLPEYGGKVRYGLIPEEFFQFLYPKTGYVMELCLKDNVQTLILKYITVFKNANNHLNLQ</sequence>
<dbReference type="GO" id="GO:0005743">
    <property type="term" value="C:mitochondrial inner membrane"/>
    <property type="evidence" value="ECO:0007669"/>
    <property type="project" value="UniProtKB-SubCell"/>
</dbReference>
<comment type="subcellular location">
    <subcellularLocation>
        <location evidence="1">Mitochondrion</location>
    </subcellularLocation>
    <subcellularLocation>
        <location evidence="1">Mitochondrion inner membrane</location>
    </subcellularLocation>
</comment>
<dbReference type="PANTHER" id="PTHR12733">
    <property type="entry name" value="MITOCHONDRIAL ATP SYNTHASE B CHAIN"/>
    <property type="match status" value="1"/>
</dbReference>
<keyword evidence="1" id="KW-0813">Transport</keyword>
<dbReference type="InterPro" id="IPR013837">
    <property type="entry name" value="ATP_synth_F0_suB"/>
</dbReference>
<reference evidence="2" key="1">
    <citation type="submission" date="2025-08" db="UniProtKB">
        <authorList>
            <consortium name="Ensembl"/>
        </authorList>
    </citation>
    <scope>IDENTIFICATION</scope>
</reference>
<keyword evidence="1" id="KW-0375">Hydrogen ion transport</keyword>
<dbReference type="GO" id="GO:0045259">
    <property type="term" value="C:proton-transporting ATP synthase complex"/>
    <property type="evidence" value="ECO:0007669"/>
    <property type="project" value="UniProtKB-KW"/>
</dbReference>
<evidence type="ECO:0000313" key="2">
    <source>
        <dbReference type="Ensembl" id="ENSRROP00000010332.1"/>
    </source>
</evidence>
<keyword evidence="1" id="KW-0138">CF(0)</keyword>
<organism evidence="2 3">
    <name type="scientific">Rhinopithecus roxellana</name>
    <name type="common">Golden snub-nosed monkey</name>
    <name type="synonym">Pygathrix roxellana</name>
    <dbReference type="NCBI Taxonomy" id="61622"/>
    <lineage>
        <taxon>Eukaryota</taxon>
        <taxon>Metazoa</taxon>
        <taxon>Chordata</taxon>
        <taxon>Craniata</taxon>
        <taxon>Vertebrata</taxon>
        <taxon>Euteleostomi</taxon>
        <taxon>Mammalia</taxon>
        <taxon>Eutheria</taxon>
        <taxon>Euarchontoglires</taxon>
        <taxon>Primates</taxon>
        <taxon>Haplorrhini</taxon>
        <taxon>Catarrhini</taxon>
        <taxon>Cercopithecidae</taxon>
        <taxon>Colobinae</taxon>
        <taxon>Rhinopithecus</taxon>
    </lineage>
</organism>
<dbReference type="GO" id="GO:0046933">
    <property type="term" value="F:proton-transporting ATP synthase activity, rotational mechanism"/>
    <property type="evidence" value="ECO:0007669"/>
    <property type="project" value="TreeGrafter"/>
</dbReference>
<evidence type="ECO:0000313" key="3">
    <source>
        <dbReference type="Proteomes" id="UP000233200"/>
    </source>
</evidence>
<dbReference type="AlphaFoldDB" id="A0A2K6P1D2"/>
<keyword evidence="1" id="KW-0496">Mitochondrion</keyword>
<comment type="similarity">
    <text evidence="1">Belongs to the eukaryotic ATPase B chain family.</text>
</comment>
<keyword evidence="3" id="KW-1185">Reference proteome</keyword>
<dbReference type="Proteomes" id="UP000233200">
    <property type="component" value="Unplaced"/>
</dbReference>
<dbReference type="PANTHER" id="PTHR12733:SF3">
    <property type="entry name" value="ATP SYNTHASE F(0) COMPLEX SUBUNIT B1, MITOCHONDRIAL"/>
    <property type="match status" value="1"/>
</dbReference>
<dbReference type="Ensembl" id="ENSRROT00000034429.1">
    <property type="protein sequence ID" value="ENSRROP00000010332.1"/>
    <property type="gene ID" value="ENSRROG00000029575.1"/>
</dbReference>
<accession>A0A2K6P1D2</accession>
<protein>
    <recommendedName>
        <fullName evidence="1">ATP synthase subunit b</fullName>
    </recommendedName>
</protein>
<evidence type="ECO:0000256" key="1">
    <source>
        <dbReference type="RuleBase" id="RU368017"/>
    </source>
</evidence>
<proteinExistence type="inferred from homology"/>
<reference evidence="2" key="2">
    <citation type="submission" date="2025-09" db="UniProtKB">
        <authorList>
            <consortium name="Ensembl"/>
        </authorList>
    </citation>
    <scope>IDENTIFICATION</scope>
</reference>
<keyword evidence="1" id="KW-0406">Ion transport</keyword>